<dbReference type="Proteomes" id="UP000180088">
    <property type="component" value="Unassembled WGS sequence"/>
</dbReference>
<dbReference type="EMBL" id="MKCT01000001">
    <property type="protein sequence ID" value="OHX21101.1"/>
    <property type="molecule type" value="Genomic_DNA"/>
</dbReference>
<dbReference type="PANTHER" id="PTHR38785:SF1">
    <property type="entry name" value="HOMOLOG OF VIRK"/>
    <property type="match status" value="1"/>
</dbReference>
<sequence>MTSLRMRFHMTVINSVDLFWSLASGEFSRRDGFDEGKNRFKFVFRSMLTLPWTLRWLDTFRSQALLTYLRRNPRLACKLHRPYLYRTLSVRGKLQALQTHYQLLEQRFGEQARRQLLSNGPLPLATLAGKNDGQLHILLTQQHSFDKEGEMSLQVCNADKVPLATLTFTLTRRNDQVVVVIGGLQGPSKPHGAESVQQATKLAHGLFPKRLAMETLTTLARRVGADQVLAVGKCEHIYSSWRYRRNFFADYDSFWETLDAETVDNKRFFRIPLTLARKAITDIASKKRAEYQRRYALLDDLSAQTLAAL</sequence>
<evidence type="ECO:0008006" key="5">
    <source>
        <dbReference type="Google" id="ProtNLM"/>
    </source>
</evidence>
<dbReference type="Pfam" id="PF04393">
    <property type="entry name" value="DUF535"/>
    <property type="match status" value="1"/>
</dbReference>
<protein>
    <recommendedName>
        <fullName evidence="5">DUF535 domain-containing protein</fullName>
    </recommendedName>
</protein>
<dbReference type="Proteomes" id="UP000180280">
    <property type="component" value="Unassembled WGS sequence"/>
</dbReference>
<proteinExistence type="predicted"/>
<keyword evidence="4" id="KW-1185">Reference proteome</keyword>
<evidence type="ECO:0000313" key="1">
    <source>
        <dbReference type="EMBL" id="OHX12755.1"/>
    </source>
</evidence>
<name>A0A1S1X020_9NEIS</name>
<dbReference type="EMBL" id="MKCS01000001">
    <property type="protein sequence ID" value="OHX12755.1"/>
    <property type="molecule type" value="Genomic_DNA"/>
</dbReference>
<accession>A0A1S1X020</accession>
<comment type="caution">
    <text evidence="1">The sequence shown here is derived from an EMBL/GenBank/DDBJ whole genome shotgun (WGS) entry which is preliminary data.</text>
</comment>
<dbReference type="AlphaFoldDB" id="A0A1S1X020"/>
<evidence type="ECO:0000313" key="2">
    <source>
        <dbReference type="EMBL" id="OHX21101.1"/>
    </source>
</evidence>
<evidence type="ECO:0000313" key="3">
    <source>
        <dbReference type="Proteomes" id="UP000180088"/>
    </source>
</evidence>
<reference evidence="3 4" key="1">
    <citation type="submission" date="2016-09" db="EMBL/GenBank/DDBJ databases">
        <title>Chromobacterium muskegensis sp. nov., an insecticidal bacterium isolated from Sphagnum bogs.</title>
        <authorList>
            <person name="Sparks M.E."/>
            <person name="Blackburn M.B."/>
            <person name="Gundersen-Rindal D.E."/>
            <person name="Mitchell A."/>
            <person name="Farrar R."/>
            <person name="Kuhar D."/>
        </authorList>
    </citation>
    <scope>NUCLEOTIDE SEQUENCE [LARGE SCALE GENOMIC DNA]</scope>
    <source>
        <strain evidence="2 4">14B-1</strain>
        <strain evidence="1 3">37-2</strain>
    </source>
</reference>
<dbReference type="STRING" id="1903179.BI347_03990"/>
<organism evidence="1 3">
    <name type="scientific">Chromobacterium sphagni</name>
    <dbReference type="NCBI Taxonomy" id="1903179"/>
    <lineage>
        <taxon>Bacteria</taxon>
        <taxon>Pseudomonadati</taxon>
        <taxon>Pseudomonadota</taxon>
        <taxon>Betaproteobacteria</taxon>
        <taxon>Neisseriales</taxon>
        <taxon>Chromobacteriaceae</taxon>
        <taxon>Chromobacterium</taxon>
    </lineage>
</organism>
<evidence type="ECO:0000313" key="4">
    <source>
        <dbReference type="Proteomes" id="UP000180280"/>
    </source>
</evidence>
<dbReference type="InterPro" id="IPR007488">
    <property type="entry name" value="DUF535"/>
</dbReference>
<gene>
    <name evidence="2" type="ORF">BI344_00715</name>
    <name evidence="1" type="ORF">BI347_03990</name>
</gene>
<dbReference type="GO" id="GO:0006974">
    <property type="term" value="P:DNA damage response"/>
    <property type="evidence" value="ECO:0007669"/>
    <property type="project" value="TreeGrafter"/>
</dbReference>
<dbReference type="PANTHER" id="PTHR38785">
    <property type="entry name" value="HOMOLOG OF VIRK"/>
    <property type="match status" value="1"/>
</dbReference>